<evidence type="ECO:0000313" key="2">
    <source>
        <dbReference type="Proteomes" id="UP000027192"/>
    </source>
</evidence>
<dbReference type="EMBL" id="JMIB01000003">
    <property type="protein sequence ID" value="KDM93368.1"/>
    <property type="molecule type" value="Genomic_DNA"/>
</dbReference>
<accession>A0A066S151</accession>
<name>A0A066S151_9GAMM</name>
<reference evidence="1 2" key="1">
    <citation type="submission" date="2014-04" db="EMBL/GenBank/DDBJ databases">
        <title>Draft genome sequence of Photobacterium halotolerans S2753: a solonamide, ngercheumicin and holomycin producer.</title>
        <authorList>
            <person name="Machado H.R."/>
            <person name="Gram L."/>
        </authorList>
    </citation>
    <scope>NUCLEOTIDE SEQUENCE [LARGE SCALE GENOMIC DNA]</scope>
    <source>
        <strain evidence="1 2">S2753</strain>
    </source>
</reference>
<comment type="caution">
    <text evidence="1">The sequence shown here is derived from an EMBL/GenBank/DDBJ whole genome shotgun (WGS) entry which is preliminary data.</text>
</comment>
<dbReference type="OrthoDB" id="5900364at2"/>
<proteinExistence type="predicted"/>
<evidence type="ECO:0008006" key="3">
    <source>
        <dbReference type="Google" id="ProtNLM"/>
    </source>
</evidence>
<keyword evidence="2" id="KW-1185">Reference proteome</keyword>
<evidence type="ECO:0000313" key="1">
    <source>
        <dbReference type="EMBL" id="KDM93368.1"/>
    </source>
</evidence>
<dbReference type="Proteomes" id="UP000027192">
    <property type="component" value="Unassembled WGS sequence"/>
</dbReference>
<sequence>MRPVNPLHRMMIIASLLSWLLIVAMPVVNAHNQPAGTWASLCTLGGFKLVKLADGKDQLKHDPQGHCPIGMFSLAHTDDRWLGLGTQLREQPLSAYQFSPRQWDYFLLPSRAPPLAIQVFARA</sequence>
<dbReference type="RefSeq" id="WP_152547907.1">
    <property type="nucleotide sequence ID" value="NZ_JAGSGC010000011.1"/>
</dbReference>
<dbReference type="AlphaFoldDB" id="A0A066S151"/>
<gene>
    <name evidence="1" type="ORF">EA58_01795</name>
</gene>
<organism evidence="1 2">
    <name type="scientific">Photobacterium galatheae</name>
    <dbReference type="NCBI Taxonomy" id="1654360"/>
    <lineage>
        <taxon>Bacteria</taxon>
        <taxon>Pseudomonadati</taxon>
        <taxon>Pseudomonadota</taxon>
        <taxon>Gammaproteobacteria</taxon>
        <taxon>Vibrionales</taxon>
        <taxon>Vibrionaceae</taxon>
        <taxon>Photobacterium</taxon>
    </lineage>
</organism>
<protein>
    <recommendedName>
        <fullName evidence="3">DUF2946 domain-containing protein</fullName>
    </recommendedName>
</protein>